<dbReference type="PANTHER" id="PTHR46450:SF24">
    <property type="entry name" value="HISTONE-LYSINE N-METHYLTRANSFERASE SUVR4"/>
    <property type="match status" value="1"/>
</dbReference>
<evidence type="ECO:0000256" key="7">
    <source>
        <dbReference type="ARBA" id="ARBA00023242"/>
    </source>
</evidence>
<keyword evidence="6" id="KW-0862">Zinc</keyword>
<reference evidence="11 12" key="1">
    <citation type="submission" date="2017-09" db="EMBL/GenBank/DDBJ databases">
        <title>WGS assembly of Aquilegia coerulea Goldsmith.</title>
        <authorList>
            <person name="Hodges S."/>
            <person name="Kramer E."/>
            <person name="Nordborg M."/>
            <person name="Tomkins J."/>
            <person name="Borevitz J."/>
            <person name="Derieg N."/>
            <person name="Yan J."/>
            <person name="Mihaltcheva S."/>
            <person name="Hayes R.D."/>
            <person name="Rokhsar D."/>
        </authorList>
    </citation>
    <scope>NUCLEOTIDE SEQUENCE [LARGE SCALE GENOMIC DNA]</scope>
    <source>
        <strain evidence="12">cv. Goldsmith</strain>
    </source>
</reference>
<protein>
    <recommendedName>
        <fullName evidence="13">SET domain-containing protein</fullName>
    </recommendedName>
</protein>
<keyword evidence="3" id="KW-0158">Chromosome</keyword>
<dbReference type="EMBL" id="KZ305051">
    <property type="protein sequence ID" value="PIA36241.1"/>
    <property type="molecule type" value="Genomic_DNA"/>
</dbReference>
<dbReference type="SUPFAM" id="SSF82199">
    <property type="entry name" value="SET domain"/>
    <property type="match status" value="1"/>
</dbReference>
<dbReference type="Pfam" id="PF00856">
    <property type="entry name" value="SET"/>
    <property type="match status" value="1"/>
</dbReference>
<dbReference type="PROSITE" id="PS50867">
    <property type="entry name" value="PRE_SET"/>
    <property type="match status" value="1"/>
</dbReference>
<dbReference type="EMBL" id="KZ305051">
    <property type="protein sequence ID" value="PIA36245.1"/>
    <property type="molecule type" value="Genomic_DNA"/>
</dbReference>
<evidence type="ECO:0000313" key="11">
    <source>
        <dbReference type="EMBL" id="PIA36243.1"/>
    </source>
</evidence>
<feature type="compositionally biased region" description="Basic and acidic residues" evidence="8">
    <location>
        <begin position="87"/>
        <end position="106"/>
    </location>
</feature>
<dbReference type="PANTHER" id="PTHR46450">
    <property type="entry name" value="INACTIVE HISTONE-LYSINE N-METHYLTRANSFERASE SUVR1-RELATED"/>
    <property type="match status" value="1"/>
</dbReference>
<dbReference type="STRING" id="218851.A0A2G5CYA5"/>
<organism evidence="11 12">
    <name type="scientific">Aquilegia coerulea</name>
    <name type="common">Rocky mountain columbine</name>
    <dbReference type="NCBI Taxonomy" id="218851"/>
    <lineage>
        <taxon>Eukaryota</taxon>
        <taxon>Viridiplantae</taxon>
        <taxon>Streptophyta</taxon>
        <taxon>Embryophyta</taxon>
        <taxon>Tracheophyta</taxon>
        <taxon>Spermatophyta</taxon>
        <taxon>Magnoliopsida</taxon>
        <taxon>Ranunculales</taxon>
        <taxon>Ranunculaceae</taxon>
        <taxon>Thalictroideae</taxon>
        <taxon>Aquilegia</taxon>
    </lineage>
</organism>
<dbReference type="InterPro" id="IPR007728">
    <property type="entry name" value="Pre-SET_dom"/>
</dbReference>
<evidence type="ECO:0000256" key="5">
    <source>
        <dbReference type="ARBA" id="ARBA00022723"/>
    </source>
</evidence>
<dbReference type="Gene3D" id="1.10.8.850">
    <property type="entry name" value="Histone-lysine N methyltransferase , C-terminal domain-like"/>
    <property type="match status" value="1"/>
</dbReference>
<dbReference type="EMBL" id="KZ305051">
    <property type="protein sequence ID" value="PIA36244.1"/>
    <property type="molecule type" value="Genomic_DNA"/>
</dbReference>
<dbReference type="GO" id="GO:0042054">
    <property type="term" value="F:histone methyltransferase activity"/>
    <property type="evidence" value="ECO:0007669"/>
    <property type="project" value="InterPro"/>
</dbReference>
<evidence type="ECO:0008006" key="13">
    <source>
        <dbReference type="Google" id="ProtNLM"/>
    </source>
</evidence>
<dbReference type="Pfam" id="PF10440">
    <property type="entry name" value="WIYLD"/>
    <property type="match status" value="1"/>
</dbReference>
<gene>
    <name evidence="11" type="ORF">AQUCO_03400271v1</name>
</gene>
<proteinExistence type="predicted"/>
<keyword evidence="12" id="KW-1185">Reference proteome</keyword>
<evidence type="ECO:0000313" key="12">
    <source>
        <dbReference type="Proteomes" id="UP000230069"/>
    </source>
</evidence>
<feature type="region of interest" description="Disordered" evidence="8">
    <location>
        <begin position="69"/>
        <end position="204"/>
    </location>
</feature>
<dbReference type="InterPro" id="IPR046341">
    <property type="entry name" value="SET_dom_sf"/>
</dbReference>
<dbReference type="CDD" id="cd10538">
    <property type="entry name" value="SET_SETDB-like"/>
    <property type="match status" value="1"/>
</dbReference>
<dbReference type="EMBL" id="KZ305051">
    <property type="protein sequence ID" value="PIA36242.1"/>
    <property type="molecule type" value="Genomic_DNA"/>
</dbReference>
<dbReference type="PROSITE" id="PS51580">
    <property type="entry name" value="SAM_MT43_3"/>
    <property type="match status" value="1"/>
</dbReference>
<dbReference type="EMBL" id="KZ305051">
    <property type="protein sequence ID" value="PIA36243.1"/>
    <property type="molecule type" value="Genomic_DNA"/>
</dbReference>
<dbReference type="Gene3D" id="2.170.270.10">
    <property type="entry name" value="SET domain"/>
    <property type="match status" value="1"/>
</dbReference>
<comment type="subcellular location">
    <subcellularLocation>
        <location evidence="2">Chromosome</location>
    </subcellularLocation>
    <subcellularLocation>
        <location evidence="1">Nucleus</location>
    </subcellularLocation>
</comment>
<feature type="compositionally biased region" description="Polar residues" evidence="8">
    <location>
        <begin position="121"/>
        <end position="130"/>
    </location>
</feature>
<dbReference type="EMBL" id="KZ305051">
    <property type="protein sequence ID" value="PIA36246.1"/>
    <property type="molecule type" value="Genomic_DNA"/>
</dbReference>
<dbReference type="InterPro" id="IPR043017">
    <property type="entry name" value="WIYLD_dom_sf"/>
</dbReference>
<dbReference type="Pfam" id="PF05033">
    <property type="entry name" value="Pre-SET"/>
    <property type="match status" value="1"/>
</dbReference>
<dbReference type="InterPro" id="IPR001214">
    <property type="entry name" value="SET_dom"/>
</dbReference>
<sequence>MGMSSEKQRAFKAISAMKDLGIPESRVTPVLRRLFSVYDKNWEPIEDENYRVLADAIFEQENEVGNAIHSFPDELPLPPLKRRLRSPAREALPKRLKKREEADNRNVEIQSHMNDEDEQETPTSPQSLSRVDSEEPSQLCLRNRGERASGSSQIHSKSKGKEPVFLSSTCPGDNIADPYSPQKQLNEKQTEHNSPQRANKEKGSLPLRSSFGVCFKEPKVEPGIILLRKEKLTNSQQIEGLIKPKSEPAEDFIPFETPLAVMPPASPDRTNNDDLLRTDGCSTLSGCNGQVNGADVQTVCSSTGRVNGAYGSSVNGFTGQAKGADCSSVSGCTGQANIEESMTSKDNQDGISGRGCKAATSSELANVPDASKSFEIASSPFGEVKISLTCNQALERPDFRMPSLDAVLNAVEDRCLRSYRILEPNFSMHKLMEEMCKSYLELSNKAPDPKEDSLIHLSSDFSFLKNSNLRNVLSAKGGQQGDIRMPTSLQSSEEVVLPETPSMLLLEGPNCHQKENCDENSNGEMDMDGFNPNSLDSRSLVVIPKHVSTIDVGPRHDVNDISKGEERVRISLINEVSSEPFAHPFYYIPKNIVYQNAYLSFSLARIGDEDCCSTCFGDCLSSSIPCACARETGGEFAYTLEGLVKEKFLDECISMNRDPRQHRHYYCKECPLERSKEGICDPCKGHLVRKFIKECWSKCGCNKQCGNRVVQRGIACNLQVFMTSEGKGWGLRTLEDLPKGAFICEYVGEVLTNTELYERNIQSTGKEKHTYPVLLDADWGSEGVLKDEEALCLDATYYGNVARFINHRCYDATMVEIPVEVETPDHHYYHLAFFTTREVDALEELTWDYGIDFNDHNHPVKGFRCRCGSNCCRDMKRSHRTKSRR</sequence>
<dbReference type="SMART" id="SM00468">
    <property type="entry name" value="PreSET"/>
    <property type="match status" value="1"/>
</dbReference>
<keyword evidence="7" id="KW-0539">Nucleus</keyword>
<dbReference type="InterPro" id="IPR018848">
    <property type="entry name" value="WIYLD_domain"/>
</dbReference>
<keyword evidence="5" id="KW-0479">Metal-binding</keyword>
<name>A0A2G5CYA5_AQUCA</name>
<dbReference type="InterPro" id="IPR025776">
    <property type="entry name" value="SUVR4/1/2"/>
</dbReference>
<keyword evidence="4" id="KW-0808">Transferase</keyword>
<evidence type="ECO:0000259" key="9">
    <source>
        <dbReference type="PROSITE" id="PS50280"/>
    </source>
</evidence>
<dbReference type="GO" id="GO:0008270">
    <property type="term" value="F:zinc ion binding"/>
    <property type="evidence" value="ECO:0007669"/>
    <property type="project" value="InterPro"/>
</dbReference>
<dbReference type="AlphaFoldDB" id="A0A2G5CYA5"/>
<dbReference type="OrthoDB" id="308383at2759"/>
<evidence type="ECO:0000256" key="2">
    <source>
        <dbReference type="ARBA" id="ARBA00004286"/>
    </source>
</evidence>
<evidence type="ECO:0000256" key="3">
    <source>
        <dbReference type="ARBA" id="ARBA00022454"/>
    </source>
</evidence>
<dbReference type="FunCoup" id="A0A2G5CYA5">
    <property type="interactions" value="701"/>
</dbReference>
<dbReference type="GO" id="GO:0005634">
    <property type="term" value="C:nucleus"/>
    <property type="evidence" value="ECO:0007669"/>
    <property type="project" value="UniProtKB-SubCell"/>
</dbReference>
<evidence type="ECO:0000256" key="8">
    <source>
        <dbReference type="SAM" id="MobiDB-lite"/>
    </source>
</evidence>
<feature type="domain" description="SET" evidence="9">
    <location>
        <begin position="716"/>
        <end position="850"/>
    </location>
</feature>
<dbReference type="SMART" id="SM00317">
    <property type="entry name" value="SET"/>
    <property type="match status" value="1"/>
</dbReference>
<evidence type="ECO:0000256" key="1">
    <source>
        <dbReference type="ARBA" id="ARBA00004123"/>
    </source>
</evidence>
<evidence type="ECO:0000256" key="6">
    <source>
        <dbReference type="ARBA" id="ARBA00022833"/>
    </source>
</evidence>
<dbReference type="PROSITE" id="PS50280">
    <property type="entry name" value="SET"/>
    <property type="match status" value="1"/>
</dbReference>
<accession>A0A2G5CYA5</accession>
<dbReference type="GO" id="GO:0005694">
    <property type="term" value="C:chromosome"/>
    <property type="evidence" value="ECO:0007669"/>
    <property type="project" value="UniProtKB-SubCell"/>
</dbReference>
<dbReference type="Proteomes" id="UP000230069">
    <property type="component" value="Unassembled WGS sequence"/>
</dbReference>
<feature type="domain" description="Pre-SET" evidence="10">
    <location>
        <begin position="618"/>
        <end position="713"/>
    </location>
</feature>
<evidence type="ECO:0000259" key="10">
    <source>
        <dbReference type="PROSITE" id="PS50867"/>
    </source>
</evidence>
<dbReference type="FunFam" id="2.170.270.10:FF:000046">
    <property type="entry name" value="SET-domain containing protein lysine methyltransferase family protein"/>
    <property type="match status" value="1"/>
</dbReference>
<evidence type="ECO:0000256" key="4">
    <source>
        <dbReference type="ARBA" id="ARBA00022679"/>
    </source>
</evidence>